<feature type="compositionally biased region" description="Low complexity" evidence="2">
    <location>
        <begin position="20"/>
        <end position="36"/>
    </location>
</feature>
<sequence>MASKPKKSAMKKDGGEKGTRPASSRGPSFPRSGSISMGKSKQAVEILTKENEELQGQVEALTTKSKLFQDNWITLTTKLVQDAKTKGFQLGEEDQRKALEELSVDVLLDLINSLAHKQILQKQKANKGSVEARIEELETRITQMNMNLVKLLQAKMNLEAGLDAIQQCASLDDAKHKARFLLFETKGSEVFTFDDSDNDETDEENEEKMIIKENKATSNPGKYQVSSIVKELKTFQLSPPVRKLPGDTLVSKMDAGLQHYLISELSLYKTNGADWRMMAERVGISMETIAEWQRFRLEYPMKHVFETWARSPAATMRMLHRHLVSPQMKAVILARRISDFYQVD</sequence>
<dbReference type="Gene3D" id="1.10.533.10">
    <property type="entry name" value="Death Domain, Fas"/>
    <property type="match status" value="1"/>
</dbReference>
<feature type="compositionally biased region" description="Basic and acidic residues" evidence="2">
    <location>
        <begin position="10"/>
        <end position="19"/>
    </location>
</feature>
<evidence type="ECO:0000313" key="4">
    <source>
        <dbReference type="EMBL" id="OWF45674.1"/>
    </source>
</evidence>
<evidence type="ECO:0000256" key="1">
    <source>
        <dbReference type="SAM" id="Coils"/>
    </source>
</evidence>
<dbReference type="PROSITE" id="PS50017">
    <property type="entry name" value="DEATH_DOMAIN"/>
    <property type="match status" value="1"/>
</dbReference>
<dbReference type="GO" id="GO:0007165">
    <property type="term" value="P:signal transduction"/>
    <property type="evidence" value="ECO:0007669"/>
    <property type="project" value="InterPro"/>
</dbReference>
<reference evidence="4 5" key="1">
    <citation type="journal article" date="2017" name="Nat. Ecol. Evol.">
        <title>Scallop genome provides insights into evolution of bilaterian karyotype and development.</title>
        <authorList>
            <person name="Wang S."/>
            <person name="Zhang J."/>
            <person name="Jiao W."/>
            <person name="Li J."/>
            <person name="Xun X."/>
            <person name="Sun Y."/>
            <person name="Guo X."/>
            <person name="Huan P."/>
            <person name="Dong B."/>
            <person name="Zhang L."/>
            <person name="Hu X."/>
            <person name="Sun X."/>
            <person name="Wang J."/>
            <person name="Zhao C."/>
            <person name="Wang Y."/>
            <person name="Wang D."/>
            <person name="Huang X."/>
            <person name="Wang R."/>
            <person name="Lv J."/>
            <person name="Li Y."/>
            <person name="Zhang Z."/>
            <person name="Liu B."/>
            <person name="Lu W."/>
            <person name="Hui Y."/>
            <person name="Liang J."/>
            <person name="Zhou Z."/>
            <person name="Hou R."/>
            <person name="Li X."/>
            <person name="Liu Y."/>
            <person name="Li H."/>
            <person name="Ning X."/>
            <person name="Lin Y."/>
            <person name="Zhao L."/>
            <person name="Xing Q."/>
            <person name="Dou J."/>
            <person name="Li Y."/>
            <person name="Mao J."/>
            <person name="Guo H."/>
            <person name="Dou H."/>
            <person name="Li T."/>
            <person name="Mu C."/>
            <person name="Jiang W."/>
            <person name="Fu Q."/>
            <person name="Fu X."/>
            <person name="Miao Y."/>
            <person name="Liu J."/>
            <person name="Yu Q."/>
            <person name="Li R."/>
            <person name="Liao H."/>
            <person name="Li X."/>
            <person name="Kong Y."/>
            <person name="Jiang Z."/>
            <person name="Chourrout D."/>
            <person name="Li R."/>
            <person name="Bao Z."/>
        </authorList>
    </citation>
    <scope>NUCLEOTIDE SEQUENCE [LARGE SCALE GENOMIC DNA]</scope>
    <source>
        <strain evidence="4 5">PY_sf001</strain>
    </source>
</reference>
<organism evidence="4 5">
    <name type="scientific">Mizuhopecten yessoensis</name>
    <name type="common">Japanese scallop</name>
    <name type="synonym">Patinopecten yessoensis</name>
    <dbReference type="NCBI Taxonomy" id="6573"/>
    <lineage>
        <taxon>Eukaryota</taxon>
        <taxon>Metazoa</taxon>
        <taxon>Spiralia</taxon>
        <taxon>Lophotrochozoa</taxon>
        <taxon>Mollusca</taxon>
        <taxon>Bivalvia</taxon>
        <taxon>Autobranchia</taxon>
        <taxon>Pteriomorphia</taxon>
        <taxon>Pectinida</taxon>
        <taxon>Pectinoidea</taxon>
        <taxon>Pectinidae</taxon>
        <taxon>Mizuhopecten</taxon>
    </lineage>
</organism>
<dbReference type="OrthoDB" id="6285815at2759"/>
<proteinExistence type="predicted"/>
<feature type="coiled-coil region" evidence="1">
    <location>
        <begin position="120"/>
        <end position="154"/>
    </location>
</feature>
<dbReference type="EMBL" id="NEDP02004421">
    <property type="protein sequence ID" value="OWF45674.1"/>
    <property type="molecule type" value="Genomic_DNA"/>
</dbReference>
<evidence type="ECO:0000313" key="5">
    <source>
        <dbReference type="Proteomes" id="UP000242188"/>
    </source>
</evidence>
<name>A0A210QAA5_MIZYE</name>
<feature type="region of interest" description="Disordered" evidence="2">
    <location>
        <begin position="1"/>
        <end position="43"/>
    </location>
</feature>
<dbReference type="Proteomes" id="UP000242188">
    <property type="component" value="Unassembled WGS sequence"/>
</dbReference>
<evidence type="ECO:0000256" key="2">
    <source>
        <dbReference type="SAM" id="MobiDB-lite"/>
    </source>
</evidence>
<accession>A0A210QAA5</accession>
<dbReference type="AlphaFoldDB" id="A0A210QAA5"/>
<dbReference type="InterPro" id="IPR011029">
    <property type="entry name" value="DEATH-like_dom_sf"/>
</dbReference>
<gene>
    <name evidence="4" type="ORF">KP79_PYT10142</name>
</gene>
<comment type="caution">
    <text evidence="4">The sequence shown here is derived from an EMBL/GenBank/DDBJ whole genome shotgun (WGS) entry which is preliminary data.</text>
</comment>
<protein>
    <recommendedName>
        <fullName evidence="3">Death domain-containing protein</fullName>
    </recommendedName>
</protein>
<feature type="domain" description="Death" evidence="3">
    <location>
        <begin position="272"/>
        <end position="323"/>
    </location>
</feature>
<dbReference type="SUPFAM" id="SSF47986">
    <property type="entry name" value="DEATH domain"/>
    <property type="match status" value="1"/>
</dbReference>
<keyword evidence="1" id="KW-0175">Coiled coil</keyword>
<keyword evidence="5" id="KW-1185">Reference proteome</keyword>
<evidence type="ECO:0000259" key="3">
    <source>
        <dbReference type="PROSITE" id="PS50017"/>
    </source>
</evidence>
<dbReference type="InterPro" id="IPR000488">
    <property type="entry name" value="Death_dom"/>
</dbReference>